<accession>A0ABU1VZY0</accession>
<organism evidence="1 2">
    <name type="scientific">Rheinheimera soli</name>
    <dbReference type="NCBI Taxonomy" id="443616"/>
    <lineage>
        <taxon>Bacteria</taxon>
        <taxon>Pseudomonadati</taxon>
        <taxon>Pseudomonadota</taxon>
        <taxon>Gammaproteobacteria</taxon>
        <taxon>Chromatiales</taxon>
        <taxon>Chromatiaceae</taxon>
        <taxon>Rheinheimera</taxon>
    </lineage>
</organism>
<dbReference type="PROSITE" id="PS51257">
    <property type="entry name" value="PROKAR_LIPOPROTEIN"/>
    <property type="match status" value="1"/>
</dbReference>
<dbReference type="EMBL" id="JAVDWR010000004">
    <property type="protein sequence ID" value="MDR7120968.1"/>
    <property type="molecule type" value="Genomic_DNA"/>
</dbReference>
<protein>
    <recommendedName>
        <fullName evidence="3">Lipoprotein</fullName>
    </recommendedName>
</protein>
<evidence type="ECO:0000313" key="2">
    <source>
        <dbReference type="Proteomes" id="UP001257909"/>
    </source>
</evidence>
<reference evidence="1 2" key="1">
    <citation type="submission" date="2023-07" db="EMBL/GenBank/DDBJ databases">
        <title>Sorghum-associated microbial communities from plants grown in Nebraska, USA.</title>
        <authorList>
            <person name="Schachtman D."/>
        </authorList>
    </citation>
    <scope>NUCLEOTIDE SEQUENCE [LARGE SCALE GENOMIC DNA]</scope>
    <source>
        <strain evidence="1 2">4138</strain>
    </source>
</reference>
<comment type="caution">
    <text evidence="1">The sequence shown here is derived from an EMBL/GenBank/DDBJ whole genome shotgun (WGS) entry which is preliminary data.</text>
</comment>
<dbReference type="RefSeq" id="WP_310277230.1">
    <property type="nucleotide sequence ID" value="NZ_JAVDWR010000004.1"/>
</dbReference>
<evidence type="ECO:0000313" key="1">
    <source>
        <dbReference type="EMBL" id="MDR7120968.1"/>
    </source>
</evidence>
<sequence length="231" mass="24966">MMQRLALVMVFSGLFLSGCDVELISGKDKAYNFNFNSGAQGWTAGFSDYPADNAAIYQLESGIRTLPGETSTKGFYLSGMNRSDDLFMFLKNQFSGLEPSTKYYARVRLSFLSNAGVDCVGVGGAPGESVYLKFGYGDKEPKQEGYYLNLDKGQQSQSGSHAKVIGDVAAQGAACDGSAFAEKTVQTTTSQRIPLYSDGQGKVWVFVGTDSGYEGLTSLYYKSIEVALEPF</sequence>
<evidence type="ECO:0008006" key="3">
    <source>
        <dbReference type="Google" id="ProtNLM"/>
    </source>
</evidence>
<proteinExistence type="predicted"/>
<gene>
    <name evidence="1" type="ORF">J2W69_001906</name>
</gene>
<keyword evidence="2" id="KW-1185">Reference proteome</keyword>
<dbReference type="Proteomes" id="UP001257909">
    <property type="component" value="Unassembled WGS sequence"/>
</dbReference>
<name>A0ABU1VZY0_9GAMM</name>